<proteinExistence type="predicted"/>
<organism evidence="1">
    <name type="scientific">Leucothrix mucor</name>
    <dbReference type="NCBI Taxonomy" id="45248"/>
    <lineage>
        <taxon>Bacteria</taxon>
        <taxon>Pseudomonadati</taxon>
        <taxon>Pseudomonadota</taxon>
        <taxon>Gammaproteobacteria</taxon>
        <taxon>Thiotrichales</taxon>
        <taxon>Thiotrichaceae</taxon>
        <taxon>Leucothrix</taxon>
    </lineage>
</organism>
<reference evidence="1" key="1">
    <citation type="journal article" date="2020" name="mSystems">
        <title>Genome- and Community-Level Interaction Insights into Carbon Utilization and Element Cycling Functions of Hydrothermarchaeota in Hydrothermal Sediment.</title>
        <authorList>
            <person name="Zhou Z."/>
            <person name="Liu Y."/>
            <person name="Xu W."/>
            <person name="Pan J."/>
            <person name="Luo Z.H."/>
            <person name="Li M."/>
        </authorList>
    </citation>
    <scope>NUCLEOTIDE SEQUENCE [LARGE SCALE GENOMIC DNA]</scope>
    <source>
        <strain evidence="1">HyVt-493</strain>
    </source>
</reference>
<comment type="caution">
    <text evidence="1">The sequence shown here is derived from an EMBL/GenBank/DDBJ whole genome shotgun (WGS) entry which is preliminary data.</text>
</comment>
<protein>
    <submittedName>
        <fullName evidence="1">DUF4331 domain-containing protein</fullName>
    </submittedName>
</protein>
<dbReference type="InterPro" id="IPR025566">
    <property type="entry name" value="DUF4331"/>
</dbReference>
<dbReference type="EMBL" id="DRMS01000197">
    <property type="protein sequence ID" value="HFC92193.1"/>
    <property type="molecule type" value="Genomic_DNA"/>
</dbReference>
<name>A0A7V2T258_LEUMU</name>
<evidence type="ECO:0000313" key="1">
    <source>
        <dbReference type="EMBL" id="HFC92193.1"/>
    </source>
</evidence>
<sequence>QDAYGGPNYFSMSPDALYEFHIDNNGDAVEDISFQFNFNNMLGDGGAGISLGINGKNIAVPLKNVGGVTSTDSSALNFKETYSITMVNGDRRTGKKTKVINASNNSFSFAKPYDNVGDKTFGVQSYADYAKSFISNVTLSACPSGAQDGRVFVGQRKESFAVNLGDIFDLVNTNPLGEVDGDTNTLANKNITSLALEVPIACLTGGNTNGIIGGWTSASLPQVRILDPSPTFEQPAISGGAWTQVSRLGMPLVNEVVIGLPDKNLFNASEPKDDAQFADYVTNPTLPALLEVLFGVKAPTVKNRPDLVAAFLTGLAGVNANGSVSEMQRLNTTIAPTPKASQNNLGVAAGDNAGFPNGRRPGDDTVDVALRVSMGALCHLNLGLCTPEDAPNGDLAYTDGALQNAAQFDDVFPYLTTPVSGSK</sequence>
<dbReference type="Pfam" id="PF14224">
    <property type="entry name" value="DUF4331"/>
    <property type="match status" value="1"/>
</dbReference>
<feature type="non-terminal residue" evidence="1">
    <location>
        <position position="1"/>
    </location>
</feature>
<accession>A0A7V2T258</accession>
<dbReference type="AlphaFoldDB" id="A0A7V2T258"/>
<gene>
    <name evidence="1" type="ORF">ENJ51_05205</name>
</gene>
<dbReference type="Proteomes" id="UP000885750">
    <property type="component" value="Unassembled WGS sequence"/>
</dbReference>